<evidence type="ECO:0000256" key="2">
    <source>
        <dbReference type="ARBA" id="ARBA00007015"/>
    </source>
</evidence>
<evidence type="ECO:0000313" key="10">
    <source>
        <dbReference type="Proteomes" id="UP000257109"/>
    </source>
</evidence>
<gene>
    <name evidence="9" type="ORF">CR513_05269</name>
</gene>
<evidence type="ECO:0000256" key="4">
    <source>
        <dbReference type="ARBA" id="ARBA00022692"/>
    </source>
</evidence>
<proteinExistence type="inferred from homology"/>
<dbReference type="InterPro" id="IPR036259">
    <property type="entry name" value="MFS_trans_sf"/>
</dbReference>
<feature type="non-terminal residue" evidence="9">
    <location>
        <position position="1"/>
    </location>
</feature>
<evidence type="ECO:0000256" key="8">
    <source>
        <dbReference type="SAM" id="SignalP"/>
    </source>
</evidence>
<dbReference type="AlphaFoldDB" id="A0A371I5E0"/>
<keyword evidence="5 7" id="KW-1133">Transmembrane helix</keyword>
<reference evidence="9" key="1">
    <citation type="submission" date="2018-05" db="EMBL/GenBank/DDBJ databases">
        <title>Draft genome of Mucuna pruriens seed.</title>
        <authorList>
            <person name="Nnadi N.E."/>
            <person name="Vos R."/>
            <person name="Hasami M.H."/>
            <person name="Devisetty U.K."/>
            <person name="Aguiy J.C."/>
        </authorList>
    </citation>
    <scope>NUCLEOTIDE SEQUENCE [LARGE SCALE GENOMIC DNA]</scope>
    <source>
        <strain evidence="9">JCA_2017</strain>
    </source>
</reference>
<dbReference type="PANTHER" id="PTHR31585">
    <property type="entry name" value="FOLATE-BIOPTERIN TRANSPORTER 1, CHLOROPLASTIC"/>
    <property type="match status" value="1"/>
</dbReference>
<name>A0A371I5E0_MUCPR</name>
<organism evidence="9 10">
    <name type="scientific">Mucuna pruriens</name>
    <name type="common">Velvet bean</name>
    <name type="synonym">Dolichos pruriens</name>
    <dbReference type="NCBI Taxonomy" id="157652"/>
    <lineage>
        <taxon>Eukaryota</taxon>
        <taxon>Viridiplantae</taxon>
        <taxon>Streptophyta</taxon>
        <taxon>Embryophyta</taxon>
        <taxon>Tracheophyta</taxon>
        <taxon>Spermatophyta</taxon>
        <taxon>Magnoliopsida</taxon>
        <taxon>eudicotyledons</taxon>
        <taxon>Gunneridae</taxon>
        <taxon>Pentapetalae</taxon>
        <taxon>rosids</taxon>
        <taxon>fabids</taxon>
        <taxon>Fabales</taxon>
        <taxon>Fabaceae</taxon>
        <taxon>Papilionoideae</taxon>
        <taxon>50 kb inversion clade</taxon>
        <taxon>NPAAA clade</taxon>
        <taxon>indigoferoid/millettioid clade</taxon>
        <taxon>Phaseoleae</taxon>
        <taxon>Mucuna</taxon>
    </lineage>
</organism>
<feature type="signal peptide" evidence="8">
    <location>
        <begin position="1"/>
        <end position="19"/>
    </location>
</feature>
<sequence length="77" mass="8181">MSYLVLSWLLDVVVDLVVAESARGESQSTSGSLKSLCWGFLAFGGIVSSYFSGSLQDAYGVRFVFGVIALLPLLASK</sequence>
<feature type="chain" id="PRO_5017068087" evidence="8">
    <location>
        <begin position="20"/>
        <end position="77"/>
    </location>
</feature>
<evidence type="ECO:0000256" key="7">
    <source>
        <dbReference type="SAM" id="Phobius"/>
    </source>
</evidence>
<keyword evidence="3" id="KW-0813">Transport</keyword>
<comment type="similarity">
    <text evidence="2">Belongs to the major facilitator superfamily. Folate-biopterin transporter (TC 2.A.71) family.</text>
</comment>
<dbReference type="SUPFAM" id="SSF103473">
    <property type="entry name" value="MFS general substrate transporter"/>
    <property type="match status" value="1"/>
</dbReference>
<evidence type="ECO:0000256" key="1">
    <source>
        <dbReference type="ARBA" id="ARBA00004141"/>
    </source>
</evidence>
<dbReference type="STRING" id="157652.A0A371I5E0"/>
<comment type="caution">
    <text evidence="9">The sequence shown here is derived from an EMBL/GenBank/DDBJ whole genome shotgun (WGS) entry which is preliminary data.</text>
</comment>
<evidence type="ECO:0000313" key="9">
    <source>
        <dbReference type="EMBL" id="RDY10252.1"/>
    </source>
</evidence>
<accession>A0A371I5E0</accession>
<dbReference type="EMBL" id="QJKJ01000882">
    <property type="protein sequence ID" value="RDY10252.1"/>
    <property type="molecule type" value="Genomic_DNA"/>
</dbReference>
<evidence type="ECO:0000256" key="3">
    <source>
        <dbReference type="ARBA" id="ARBA00022448"/>
    </source>
</evidence>
<feature type="transmembrane region" description="Helical" evidence="7">
    <location>
        <begin position="59"/>
        <end position="75"/>
    </location>
</feature>
<dbReference type="PANTHER" id="PTHR31585:SF0">
    <property type="entry name" value="FOLATE-BIOPTERIN TRANSPORTER 1, CHLOROPLASTIC"/>
    <property type="match status" value="1"/>
</dbReference>
<evidence type="ECO:0000256" key="5">
    <source>
        <dbReference type="ARBA" id="ARBA00022989"/>
    </source>
</evidence>
<dbReference type="GO" id="GO:0016020">
    <property type="term" value="C:membrane"/>
    <property type="evidence" value="ECO:0007669"/>
    <property type="project" value="UniProtKB-SubCell"/>
</dbReference>
<comment type="subcellular location">
    <subcellularLocation>
        <location evidence="1">Membrane</location>
        <topology evidence="1">Multi-pass membrane protein</topology>
    </subcellularLocation>
</comment>
<protein>
    <submittedName>
        <fullName evidence="9">Folate-biopterin transporter 1, chloroplastic</fullName>
    </submittedName>
</protein>
<keyword evidence="8" id="KW-0732">Signal</keyword>
<dbReference type="Proteomes" id="UP000257109">
    <property type="component" value="Unassembled WGS sequence"/>
</dbReference>
<dbReference type="OrthoDB" id="754047at2759"/>
<dbReference type="InterPro" id="IPR039309">
    <property type="entry name" value="BT1"/>
</dbReference>
<keyword evidence="10" id="KW-1185">Reference proteome</keyword>
<keyword evidence="4 7" id="KW-0812">Transmembrane</keyword>
<dbReference type="Pfam" id="PF03092">
    <property type="entry name" value="BT1"/>
    <property type="match status" value="1"/>
</dbReference>
<keyword evidence="6 7" id="KW-0472">Membrane</keyword>
<evidence type="ECO:0000256" key="6">
    <source>
        <dbReference type="ARBA" id="ARBA00023136"/>
    </source>
</evidence>